<proteinExistence type="predicted"/>
<dbReference type="AlphaFoldDB" id="A0A7W4JFF8"/>
<keyword evidence="2" id="KW-1185">Reference proteome</keyword>
<protein>
    <submittedName>
        <fullName evidence="1">Uncharacterized protein</fullName>
    </submittedName>
</protein>
<organism evidence="1 2">
    <name type="scientific">Gluconacetobacter tumulicola</name>
    <dbReference type="NCBI Taxonomy" id="1017177"/>
    <lineage>
        <taxon>Bacteria</taxon>
        <taxon>Pseudomonadati</taxon>
        <taxon>Pseudomonadota</taxon>
        <taxon>Alphaproteobacteria</taxon>
        <taxon>Acetobacterales</taxon>
        <taxon>Acetobacteraceae</taxon>
        <taxon>Gluconacetobacter</taxon>
    </lineage>
</organism>
<dbReference type="EMBL" id="JABEQL010000019">
    <property type="protein sequence ID" value="MBB2180216.1"/>
    <property type="molecule type" value="Genomic_DNA"/>
</dbReference>
<dbReference type="Proteomes" id="UP000525623">
    <property type="component" value="Unassembled WGS sequence"/>
</dbReference>
<evidence type="ECO:0000313" key="2">
    <source>
        <dbReference type="Proteomes" id="UP000525623"/>
    </source>
</evidence>
<evidence type="ECO:0000313" key="1">
    <source>
        <dbReference type="EMBL" id="MBB2180216.1"/>
    </source>
</evidence>
<reference evidence="1 2" key="1">
    <citation type="submission" date="2020-04" db="EMBL/GenBank/DDBJ databases">
        <title>Description of novel Gluconacetobacter.</title>
        <authorList>
            <person name="Sombolestani A."/>
        </authorList>
    </citation>
    <scope>NUCLEOTIDE SEQUENCE [LARGE SCALE GENOMIC DNA]</scope>
    <source>
        <strain evidence="1 2">LMG 27725</strain>
    </source>
</reference>
<sequence>MTSRPTINTFDVFDTLIARRCVFPLAIFALVERKTAITGFAQARRQAEQKLLGRPYSFDDIYTELGKSFGVTYDNINLLKETEIEMEMENVIPIQENMDRVNDGDILISDMYLPETIIRGLLSKAGLRKEVALIVTNYGKHDGYIWKHILSDFSIRKHLGDNTHADGFRAREAGIETEITTSSQISAFEKIFFDIGFTALGELCREVRLKSWSAVAHERELQVTQIHMNFPILFFSSIILYKICKKLGKTRILFSSRDCHLWQKLFEAMFPGEFECIYYYTSRYAKTSGSKSYDQYSDRLITSQTMVVDLCGSGWSLEKMSESLSLDKIDVFFIHKMPKDRKYMQKSLSNKCNFFCVIENELSSYRNHLLEIANFSDHSMVKDIKSVNNAHCPIFFPETRSKEELSYVGIQIKTFNECIIKTRELNINDIIIHNASVHINIIQVFYKFLSGNSILHNVYAQNFFNENAEVENIIASTALT</sequence>
<name>A0A7W4JFF8_9PROT</name>
<gene>
    <name evidence="1" type="ORF">HLH29_13745</name>
</gene>
<comment type="caution">
    <text evidence="1">The sequence shown here is derived from an EMBL/GenBank/DDBJ whole genome shotgun (WGS) entry which is preliminary data.</text>
</comment>
<accession>A0A7W4JFF8</accession>